<dbReference type="AlphaFoldDB" id="A0A382WUX3"/>
<dbReference type="InterPro" id="IPR013783">
    <property type="entry name" value="Ig-like_fold"/>
</dbReference>
<feature type="non-terminal residue" evidence="1">
    <location>
        <position position="1"/>
    </location>
</feature>
<dbReference type="Gene3D" id="2.60.40.10">
    <property type="entry name" value="Immunoglobulins"/>
    <property type="match status" value="1"/>
</dbReference>
<feature type="non-terminal residue" evidence="1">
    <location>
        <position position="133"/>
    </location>
</feature>
<gene>
    <name evidence="1" type="ORF">METZ01_LOCUS415476</name>
</gene>
<organism evidence="1">
    <name type="scientific">marine metagenome</name>
    <dbReference type="NCBI Taxonomy" id="408172"/>
    <lineage>
        <taxon>unclassified sequences</taxon>
        <taxon>metagenomes</taxon>
        <taxon>ecological metagenomes</taxon>
    </lineage>
</organism>
<dbReference type="EMBL" id="UINC01162716">
    <property type="protein sequence ID" value="SVD62622.1"/>
    <property type="molecule type" value="Genomic_DNA"/>
</dbReference>
<reference evidence="1" key="1">
    <citation type="submission" date="2018-05" db="EMBL/GenBank/DDBJ databases">
        <authorList>
            <person name="Lanie J.A."/>
            <person name="Ng W.-L."/>
            <person name="Kazmierczak K.M."/>
            <person name="Andrzejewski T.M."/>
            <person name="Davidsen T.M."/>
            <person name="Wayne K.J."/>
            <person name="Tettelin H."/>
            <person name="Glass J.I."/>
            <person name="Rusch D."/>
            <person name="Podicherti R."/>
            <person name="Tsui H.-C.T."/>
            <person name="Winkler M.E."/>
        </authorList>
    </citation>
    <scope>NUCLEOTIDE SEQUENCE</scope>
</reference>
<name>A0A382WUX3_9ZZZZ</name>
<accession>A0A382WUX3</accession>
<proteinExistence type="predicted"/>
<evidence type="ECO:0008006" key="2">
    <source>
        <dbReference type="Google" id="ProtNLM"/>
    </source>
</evidence>
<sequence>VETNEANNAQTIILTVGGASNLQFVSFTHDEGTFFAGDPIQISLTYQNAGTAPIPAAQVNTFQVALSFDNSNLGVDDFILRRINASGNNQGSNLHPGETVTLDWVQRLPDSYQGTFYVLAENNGNVRSSNSPT</sequence>
<evidence type="ECO:0000313" key="1">
    <source>
        <dbReference type="EMBL" id="SVD62622.1"/>
    </source>
</evidence>
<protein>
    <recommendedName>
        <fullName evidence="2">CARDB domain-containing protein</fullName>
    </recommendedName>
</protein>